<proteinExistence type="predicted"/>
<dbReference type="Proteomes" id="UP001626550">
    <property type="component" value="Unassembled WGS sequence"/>
</dbReference>
<evidence type="ECO:0000313" key="3">
    <source>
        <dbReference type="Proteomes" id="UP001626550"/>
    </source>
</evidence>
<comment type="caution">
    <text evidence="2">The sequence shown here is derived from an EMBL/GenBank/DDBJ whole genome shotgun (WGS) entry which is preliminary data.</text>
</comment>
<keyword evidence="3" id="KW-1185">Reference proteome</keyword>
<gene>
    <name evidence="2" type="ORF">Ciccas_008276</name>
</gene>
<dbReference type="EMBL" id="JBJKFK010001428">
    <property type="protein sequence ID" value="KAL3313127.1"/>
    <property type="molecule type" value="Genomic_DNA"/>
</dbReference>
<feature type="region of interest" description="Disordered" evidence="1">
    <location>
        <begin position="331"/>
        <end position="395"/>
    </location>
</feature>
<feature type="non-terminal residue" evidence="2">
    <location>
        <position position="1"/>
    </location>
</feature>
<accession>A0ABD2Q0F7</accession>
<evidence type="ECO:0000313" key="2">
    <source>
        <dbReference type="EMBL" id="KAL3313127.1"/>
    </source>
</evidence>
<reference evidence="2 3" key="1">
    <citation type="submission" date="2024-11" db="EMBL/GenBank/DDBJ databases">
        <title>Adaptive evolution of stress response genes in parasites aligns with host niche diversity.</title>
        <authorList>
            <person name="Hahn C."/>
            <person name="Resl P."/>
        </authorList>
    </citation>
    <scope>NUCLEOTIDE SEQUENCE [LARGE SCALE GENOMIC DNA]</scope>
    <source>
        <strain evidence="2">EGGRZ-B1_66</strain>
        <tissue evidence="2">Body</tissue>
    </source>
</reference>
<sequence>NVRSLGVRLDSSLRADWTLEQILGADQKIWNRFGLSNVGDGRLGESIPRRYDELCAIRMQSSRVCGVIGIEPTSLSLLLRLKSCGYQTMTLSAQIPAGLDKSMQGTIRSNDLHTLLNVCDHVIIFDFTFMSSNGIRQTLHIDEEFLRFCKPDSNLIIMAQDTSRHINFDTLRDALNSNLLTSITILDSDLWNSLQQHNNQPPSIWKTLFEIKSETRLHVLPSLVGLSRNNLEQVERELRKILIDISREKSQMAPRMKVEEEKCRVHNSMPWPPFSVEAMCKNRMGEAQNISPDSIARRLESAESESEQGGKNSNFSTLELWCEILKRARDQHKAEEPWRPPSQDQGRNKSAEDMEQDNYPDRADSNASSTPAASGTSSLTSACPIINRSLPINGN</sequence>
<name>A0ABD2Q0F7_9PLAT</name>
<evidence type="ECO:0000256" key="1">
    <source>
        <dbReference type="SAM" id="MobiDB-lite"/>
    </source>
</evidence>
<dbReference type="AlphaFoldDB" id="A0ABD2Q0F7"/>
<organism evidence="2 3">
    <name type="scientific">Cichlidogyrus casuarinus</name>
    <dbReference type="NCBI Taxonomy" id="1844966"/>
    <lineage>
        <taxon>Eukaryota</taxon>
        <taxon>Metazoa</taxon>
        <taxon>Spiralia</taxon>
        <taxon>Lophotrochozoa</taxon>
        <taxon>Platyhelminthes</taxon>
        <taxon>Monogenea</taxon>
        <taxon>Monopisthocotylea</taxon>
        <taxon>Dactylogyridea</taxon>
        <taxon>Ancyrocephalidae</taxon>
        <taxon>Cichlidogyrus</taxon>
    </lineage>
</organism>
<feature type="compositionally biased region" description="Low complexity" evidence="1">
    <location>
        <begin position="365"/>
        <end position="382"/>
    </location>
</feature>
<protein>
    <submittedName>
        <fullName evidence="2">Uncharacterized protein</fullName>
    </submittedName>
</protein>